<protein>
    <submittedName>
        <fullName evidence="1">Uncharacterized protein</fullName>
    </submittedName>
</protein>
<reference evidence="1 2" key="1">
    <citation type="journal article" date="2014" name="Genome Biol. Evol.">
        <title>The secreted proteins of Achlya hypogyna and Thraustotheca clavata identify the ancestral oomycete secretome and reveal gene acquisitions by horizontal gene transfer.</title>
        <authorList>
            <person name="Misner I."/>
            <person name="Blouin N."/>
            <person name="Leonard G."/>
            <person name="Richards T.A."/>
            <person name="Lane C.E."/>
        </authorList>
    </citation>
    <scope>NUCLEOTIDE SEQUENCE [LARGE SCALE GENOMIC DNA]</scope>
    <source>
        <strain evidence="1 2">ATCC 34112</strain>
    </source>
</reference>
<gene>
    <name evidence="1" type="ORF">THRCLA_21179</name>
</gene>
<name>A0A1V9ZZI5_9STRA</name>
<evidence type="ECO:0000313" key="1">
    <source>
        <dbReference type="EMBL" id="OQS03379.1"/>
    </source>
</evidence>
<proteinExistence type="predicted"/>
<accession>A0A1V9ZZI5</accession>
<comment type="caution">
    <text evidence="1">The sequence shown here is derived from an EMBL/GenBank/DDBJ whole genome shotgun (WGS) entry which is preliminary data.</text>
</comment>
<organism evidence="1 2">
    <name type="scientific">Thraustotheca clavata</name>
    <dbReference type="NCBI Taxonomy" id="74557"/>
    <lineage>
        <taxon>Eukaryota</taxon>
        <taxon>Sar</taxon>
        <taxon>Stramenopiles</taxon>
        <taxon>Oomycota</taxon>
        <taxon>Saprolegniomycetes</taxon>
        <taxon>Saprolegniales</taxon>
        <taxon>Achlyaceae</taxon>
        <taxon>Thraustotheca</taxon>
    </lineage>
</organism>
<dbReference type="AlphaFoldDB" id="A0A1V9ZZI5"/>
<evidence type="ECO:0000313" key="2">
    <source>
        <dbReference type="Proteomes" id="UP000243217"/>
    </source>
</evidence>
<sequence>MKQNQYFVYLRTSYNSYNVCYTKFLVAINSKYAFNTAYCTTQILEPLENGSNFPFQLLEHEKV</sequence>
<dbReference type="Proteomes" id="UP000243217">
    <property type="component" value="Unassembled WGS sequence"/>
</dbReference>
<dbReference type="EMBL" id="JNBS01000920">
    <property type="protein sequence ID" value="OQS03379.1"/>
    <property type="molecule type" value="Genomic_DNA"/>
</dbReference>
<keyword evidence="2" id="KW-1185">Reference proteome</keyword>